<feature type="domain" description="Reverse transcriptase" evidence="1">
    <location>
        <begin position="29"/>
        <end position="142"/>
    </location>
</feature>
<sequence length="147" mass="16987">MDLGVLGIVGHNEKVKVTTPFIITWHNVKSRMVGDFGGLNTYTIPDRYPIPRMPETLTQFSKAMLLTAMDALKSFHQNFLTYNAKKLLRIIVHCAIYEYLKIPFGTENAPSNYQRMMHTIFPEELSEGWLIIYIDDLIVFSEAWEIT</sequence>
<dbReference type="PANTHER" id="PTHR24559">
    <property type="entry name" value="TRANSPOSON TY3-I GAG-POL POLYPROTEIN"/>
    <property type="match status" value="1"/>
</dbReference>
<dbReference type="Gene3D" id="3.10.10.10">
    <property type="entry name" value="HIV Type 1 Reverse Transcriptase, subunit A, domain 1"/>
    <property type="match status" value="1"/>
</dbReference>
<evidence type="ECO:0000313" key="3">
    <source>
        <dbReference type="Proteomes" id="UP000765509"/>
    </source>
</evidence>
<protein>
    <recommendedName>
        <fullName evidence="1">Reverse transcriptase domain-containing protein</fullName>
    </recommendedName>
</protein>
<dbReference type="CDD" id="cd01647">
    <property type="entry name" value="RT_LTR"/>
    <property type="match status" value="1"/>
</dbReference>
<dbReference type="EMBL" id="AVOT02008197">
    <property type="protein sequence ID" value="MBW0485501.1"/>
    <property type="molecule type" value="Genomic_DNA"/>
</dbReference>
<evidence type="ECO:0000259" key="1">
    <source>
        <dbReference type="Pfam" id="PF00078"/>
    </source>
</evidence>
<dbReference type="AlphaFoldDB" id="A0A9Q3GZC3"/>
<dbReference type="PANTHER" id="PTHR24559:SF444">
    <property type="entry name" value="REVERSE TRANSCRIPTASE DOMAIN-CONTAINING PROTEIN"/>
    <property type="match status" value="1"/>
</dbReference>
<accession>A0A9Q3GZC3</accession>
<dbReference type="Gene3D" id="3.30.70.270">
    <property type="match status" value="1"/>
</dbReference>
<dbReference type="Proteomes" id="UP000765509">
    <property type="component" value="Unassembled WGS sequence"/>
</dbReference>
<comment type="caution">
    <text evidence="2">The sequence shown here is derived from an EMBL/GenBank/DDBJ whole genome shotgun (WGS) entry which is preliminary data.</text>
</comment>
<dbReference type="InterPro" id="IPR043128">
    <property type="entry name" value="Rev_trsase/Diguanyl_cyclase"/>
</dbReference>
<dbReference type="InterPro" id="IPR053134">
    <property type="entry name" value="RNA-dir_DNA_polymerase"/>
</dbReference>
<proteinExistence type="predicted"/>
<evidence type="ECO:0000313" key="2">
    <source>
        <dbReference type="EMBL" id="MBW0485501.1"/>
    </source>
</evidence>
<dbReference type="Pfam" id="PF00078">
    <property type="entry name" value="RVT_1"/>
    <property type="match status" value="1"/>
</dbReference>
<keyword evidence="3" id="KW-1185">Reference proteome</keyword>
<dbReference type="InterPro" id="IPR000477">
    <property type="entry name" value="RT_dom"/>
</dbReference>
<dbReference type="OrthoDB" id="2743851at2759"/>
<reference evidence="2" key="1">
    <citation type="submission" date="2021-03" db="EMBL/GenBank/DDBJ databases">
        <title>Draft genome sequence of rust myrtle Austropuccinia psidii MF-1, a brazilian biotype.</title>
        <authorList>
            <person name="Quecine M.C."/>
            <person name="Pachon D.M.R."/>
            <person name="Bonatelli M.L."/>
            <person name="Correr F.H."/>
            <person name="Franceschini L.M."/>
            <person name="Leite T.F."/>
            <person name="Margarido G.R.A."/>
            <person name="Almeida C.A."/>
            <person name="Ferrarezi J.A."/>
            <person name="Labate C.A."/>
        </authorList>
    </citation>
    <scope>NUCLEOTIDE SEQUENCE</scope>
    <source>
        <strain evidence="2">MF-1</strain>
    </source>
</reference>
<dbReference type="InterPro" id="IPR043502">
    <property type="entry name" value="DNA/RNA_pol_sf"/>
</dbReference>
<organism evidence="2 3">
    <name type="scientific">Austropuccinia psidii MF-1</name>
    <dbReference type="NCBI Taxonomy" id="1389203"/>
    <lineage>
        <taxon>Eukaryota</taxon>
        <taxon>Fungi</taxon>
        <taxon>Dikarya</taxon>
        <taxon>Basidiomycota</taxon>
        <taxon>Pucciniomycotina</taxon>
        <taxon>Pucciniomycetes</taxon>
        <taxon>Pucciniales</taxon>
        <taxon>Sphaerophragmiaceae</taxon>
        <taxon>Austropuccinia</taxon>
    </lineage>
</organism>
<name>A0A9Q3GZC3_9BASI</name>
<gene>
    <name evidence="2" type="ORF">O181_025216</name>
</gene>
<dbReference type="SUPFAM" id="SSF56672">
    <property type="entry name" value="DNA/RNA polymerases"/>
    <property type="match status" value="1"/>
</dbReference>